<dbReference type="InterPro" id="IPR044150">
    <property type="entry name" value="HDAC_classIV"/>
</dbReference>
<dbReference type="InterPro" id="IPR000286">
    <property type="entry name" value="HDACs"/>
</dbReference>
<comment type="similarity">
    <text evidence="1">Belongs to the histone deacetylase family.</text>
</comment>
<keyword evidence="2" id="KW-0378">Hydrolase</keyword>
<dbReference type="PRINTS" id="PR01270">
    <property type="entry name" value="HDASUPER"/>
</dbReference>
<dbReference type="Pfam" id="PF00850">
    <property type="entry name" value="Hist_deacetyl"/>
    <property type="match status" value="1"/>
</dbReference>
<proteinExistence type="inferred from homology"/>
<feature type="domain" description="Histone deacetylase" evidence="3">
    <location>
        <begin position="23"/>
        <end position="291"/>
    </location>
</feature>
<dbReference type="SUPFAM" id="SSF52768">
    <property type="entry name" value="Arginase/deacetylase"/>
    <property type="match status" value="1"/>
</dbReference>
<comment type="caution">
    <text evidence="4">The sequence shown here is derived from an EMBL/GenBank/DDBJ whole genome shotgun (WGS) entry which is preliminary data.</text>
</comment>
<evidence type="ECO:0000256" key="2">
    <source>
        <dbReference type="ARBA" id="ARBA00022801"/>
    </source>
</evidence>
<dbReference type="InterPro" id="IPR037138">
    <property type="entry name" value="His_deacetylse_dom_sf"/>
</dbReference>
<protein>
    <submittedName>
        <fullName evidence="4">Histone deacetylase</fullName>
    </submittedName>
</protein>
<dbReference type="EMBL" id="JBHLZN010000002">
    <property type="protein sequence ID" value="MFB9886093.1"/>
    <property type="molecule type" value="Genomic_DNA"/>
</dbReference>
<organism evidence="4 5">
    <name type="scientific">Balneatrix alpica</name>
    <dbReference type="NCBI Taxonomy" id="75684"/>
    <lineage>
        <taxon>Bacteria</taxon>
        <taxon>Pseudomonadati</taxon>
        <taxon>Pseudomonadota</taxon>
        <taxon>Gammaproteobacteria</taxon>
        <taxon>Oceanospirillales</taxon>
        <taxon>Balneatrichaceae</taxon>
        <taxon>Balneatrix</taxon>
    </lineage>
</organism>
<dbReference type="PANTHER" id="PTHR10625:SF19">
    <property type="entry name" value="HISTONE DEACETYLASE 12"/>
    <property type="match status" value="1"/>
</dbReference>
<dbReference type="InterPro" id="IPR023696">
    <property type="entry name" value="Ureohydrolase_dom_sf"/>
</dbReference>
<accession>A0ABV5ZBX3</accession>
<dbReference type="Proteomes" id="UP001589628">
    <property type="component" value="Unassembled WGS sequence"/>
</dbReference>
<gene>
    <name evidence="4" type="ORF">ACFFLH_06700</name>
</gene>
<dbReference type="Gene3D" id="3.40.800.20">
    <property type="entry name" value="Histone deacetylase domain"/>
    <property type="match status" value="1"/>
</dbReference>
<name>A0ABV5ZBX3_9GAMM</name>
<reference evidence="4 5" key="1">
    <citation type="submission" date="2024-09" db="EMBL/GenBank/DDBJ databases">
        <authorList>
            <person name="Sun Q."/>
            <person name="Mori K."/>
        </authorList>
    </citation>
    <scope>NUCLEOTIDE SEQUENCE [LARGE SCALE GENOMIC DNA]</scope>
    <source>
        <strain evidence="4 5">ATCC 51285</strain>
    </source>
</reference>
<evidence type="ECO:0000313" key="4">
    <source>
        <dbReference type="EMBL" id="MFB9886093.1"/>
    </source>
</evidence>
<keyword evidence="5" id="KW-1185">Reference proteome</keyword>
<sequence>MKQDASLPLVYHPIYSIPFPAQHRFPMAKFQLLYQQLCQQGIATTQNCFSPSAPAPLSILQLAHCPQYIQQFCQGELDAKALREIGLPWSPLLVQRTCTAVAGTILTAELAKRYGLACHLAGGTHHAFYRHGAGFCIFNDLAVCARYLVQNGLAKQVLIIDCDVHQGDGTAAILQQDANIHTCSFHSALNYPFTKMHSDWDIEIEDDCGDSDYLAILQQHLPSILACLQPDFILYDAGSDVHQDDRLGRLKLTDQGIRQRDNYIIQLAHQHNIAIACVIGGGYDRDHAEVARRHSLLHQQANLLFNQLYR</sequence>
<dbReference type="PANTHER" id="PTHR10625">
    <property type="entry name" value="HISTONE DEACETYLASE HDAC1-RELATED"/>
    <property type="match status" value="1"/>
</dbReference>
<dbReference type="RefSeq" id="WP_027311589.1">
    <property type="nucleotide sequence ID" value="NZ_JBHLZN010000002.1"/>
</dbReference>
<dbReference type="CDD" id="cd09993">
    <property type="entry name" value="HDAC_classIV"/>
    <property type="match status" value="1"/>
</dbReference>
<evidence type="ECO:0000313" key="5">
    <source>
        <dbReference type="Proteomes" id="UP001589628"/>
    </source>
</evidence>
<evidence type="ECO:0000256" key="1">
    <source>
        <dbReference type="ARBA" id="ARBA00005947"/>
    </source>
</evidence>
<evidence type="ECO:0000259" key="3">
    <source>
        <dbReference type="Pfam" id="PF00850"/>
    </source>
</evidence>
<dbReference type="InterPro" id="IPR023801">
    <property type="entry name" value="His_deacetylse_dom"/>
</dbReference>